<sequence length="46" mass="5361">MDAKCQYCNHIWNISIKAKIPKAGYKCPICRLIERREKESSHNGKV</sequence>
<dbReference type="Proteomes" id="UP001189143">
    <property type="component" value="Unassembled WGS sequence"/>
</dbReference>
<protein>
    <submittedName>
        <fullName evidence="1">Uncharacterized protein</fullName>
    </submittedName>
</protein>
<dbReference type="EMBL" id="CAMTCP010000250">
    <property type="protein sequence ID" value="CAI3647502.1"/>
    <property type="molecule type" value="Genomic_DNA"/>
</dbReference>
<organism evidence="1 2">
    <name type="scientific">Clostridium neonatale</name>
    <dbReference type="NCBI Taxonomy" id="137838"/>
    <lineage>
        <taxon>Bacteria</taxon>
        <taxon>Bacillati</taxon>
        <taxon>Bacillota</taxon>
        <taxon>Clostridia</taxon>
        <taxon>Eubacteriales</taxon>
        <taxon>Clostridiaceae</taxon>
        <taxon>Clostridium</taxon>
    </lineage>
</organism>
<evidence type="ECO:0000313" key="1">
    <source>
        <dbReference type="EMBL" id="CAI3647502.1"/>
    </source>
</evidence>
<evidence type="ECO:0000313" key="2">
    <source>
        <dbReference type="Proteomes" id="UP001189143"/>
    </source>
</evidence>
<dbReference type="RefSeq" id="WP_157065793.1">
    <property type="nucleotide sequence ID" value="NZ_CAMRXC010000035.1"/>
</dbReference>
<comment type="caution">
    <text evidence="1">The sequence shown here is derived from an EMBL/GenBank/DDBJ whole genome shotgun (WGS) entry which is preliminary data.</text>
</comment>
<dbReference type="AlphaFoldDB" id="A0AAD2DEN1"/>
<gene>
    <name evidence="1" type="ORF">CNEO2_510009</name>
</gene>
<name>A0AAD2DEN1_9CLOT</name>
<reference evidence="1" key="1">
    <citation type="submission" date="2022-10" db="EMBL/GenBank/DDBJ databases">
        <authorList>
            <person name="Aires J."/>
            <person name="Mesa V."/>
        </authorList>
    </citation>
    <scope>NUCLEOTIDE SEQUENCE</scope>
    <source>
        <strain evidence="1">Clostridium neonatale JD116</strain>
    </source>
</reference>
<proteinExistence type="predicted"/>
<accession>A0AAD2DEN1</accession>